<protein>
    <submittedName>
        <fullName evidence="1">Uncharacterized protein</fullName>
    </submittedName>
</protein>
<reference evidence="1 2" key="1">
    <citation type="submission" date="2016-11" db="EMBL/GenBank/DDBJ databases">
        <title>Whole Genome Sequencing of Mucilaginibacter polytrichastri RG4-7(T) isolated from the moss sample.</title>
        <authorList>
            <person name="Li Y."/>
        </authorList>
    </citation>
    <scope>NUCLEOTIDE SEQUENCE [LARGE SCALE GENOMIC DNA]</scope>
    <source>
        <strain evidence="1 2">RG4-7</strain>
    </source>
</reference>
<evidence type="ECO:0000313" key="2">
    <source>
        <dbReference type="Proteomes" id="UP000186720"/>
    </source>
</evidence>
<accession>A0A1Q6A012</accession>
<evidence type="ECO:0000313" key="1">
    <source>
        <dbReference type="EMBL" id="OKS87364.1"/>
    </source>
</evidence>
<sequence>MAQQVFAEIAGILPEEIRCPINISMHLARQLYKIKTLLALIK</sequence>
<name>A0A1Q6A012_9SPHI</name>
<organism evidence="1 2">
    <name type="scientific">Mucilaginibacter polytrichastri</name>
    <dbReference type="NCBI Taxonomy" id="1302689"/>
    <lineage>
        <taxon>Bacteria</taxon>
        <taxon>Pseudomonadati</taxon>
        <taxon>Bacteroidota</taxon>
        <taxon>Sphingobacteriia</taxon>
        <taxon>Sphingobacteriales</taxon>
        <taxon>Sphingobacteriaceae</taxon>
        <taxon>Mucilaginibacter</taxon>
    </lineage>
</organism>
<keyword evidence="2" id="KW-1185">Reference proteome</keyword>
<dbReference type="EMBL" id="MPPL01000001">
    <property type="protein sequence ID" value="OKS87364.1"/>
    <property type="molecule type" value="Genomic_DNA"/>
</dbReference>
<gene>
    <name evidence="1" type="ORF">RG47T_2825</name>
</gene>
<dbReference type="Proteomes" id="UP000186720">
    <property type="component" value="Unassembled WGS sequence"/>
</dbReference>
<comment type="caution">
    <text evidence="1">The sequence shown here is derived from an EMBL/GenBank/DDBJ whole genome shotgun (WGS) entry which is preliminary data.</text>
</comment>
<dbReference type="STRING" id="1302689.RG47T_2825"/>
<proteinExistence type="predicted"/>
<dbReference type="AlphaFoldDB" id="A0A1Q6A012"/>